<dbReference type="SUPFAM" id="SSF48403">
    <property type="entry name" value="Ankyrin repeat"/>
    <property type="match status" value="1"/>
</dbReference>
<gene>
    <name evidence="1" type="ORF">OOU_Y34scaffold00605g1</name>
</gene>
<organism evidence="1">
    <name type="scientific">Pyricularia oryzae (strain Y34)</name>
    <name type="common">Rice blast fungus</name>
    <name type="synonym">Magnaporthe oryzae</name>
    <dbReference type="NCBI Taxonomy" id="1143189"/>
    <lineage>
        <taxon>Eukaryota</taxon>
        <taxon>Fungi</taxon>
        <taxon>Dikarya</taxon>
        <taxon>Ascomycota</taxon>
        <taxon>Pezizomycotina</taxon>
        <taxon>Sordariomycetes</taxon>
        <taxon>Sordariomycetidae</taxon>
        <taxon>Magnaporthales</taxon>
        <taxon>Pyriculariaceae</taxon>
        <taxon>Pyricularia</taxon>
    </lineage>
</organism>
<proteinExistence type="predicted"/>
<dbReference type="Proteomes" id="UP000011086">
    <property type="component" value="Unassembled WGS sequence"/>
</dbReference>
<dbReference type="InterPro" id="IPR036770">
    <property type="entry name" value="Ankyrin_rpt-contain_sf"/>
</dbReference>
<dbReference type="EMBL" id="JH793466">
    <property type="protein sequence ID" value="ELQ37337.1"/>
    <property type="molecule type" value="Genomic_DNA"/>
</dbReference>
<accession>A0AA97PJV7</accession>
<protein>
    <recommendedName>
        <fullName evidence="2">Ankyrin</fullName>
    </recommendedName>
</protein>
<sequence length="50" mass="5128">MAWENVLCGVEKVLNDGANVDAQGGRYGNALGAASSGGHEEIVQILIDKG</sequence>
<dbReference type="Gene3D" id="1.25.40.20">
    <property type="entry name" value="Ankyrin repeat-containing domain"/>
    <property type="match status" value="1"/>
</dbReference>
<evidence type="ECO:0000313" key="1">
    <source>
        <dbReference type="EMBL" id="ELQ37337.1"/>
    </source>
</evidence>
<reference evidence="1" key="1">
    <citation type="journal article" date="2012" name="PLoS Genet.">
        <title>Comparative analysis of the genomes of two field isolates of the rice blast fungus Magnaporthe oryzae.</title>
        <authorList>
            <person name="Xue M."/>
            <person name="Yang J."/>
            <person name="Li Z."/>
            <person name="Hu S."/>
            <person name="Yao N."/>
            <person name="Dean R.A."/>
            <person name="Zhao W."/>
            <person name="Shen M."/>
            <person name="Zhang H."/>
            <person name="Li C."/>
            <person name="Liu L."/>
            <person name="Cao L."/>
            <person name="Xu X."/>
            <person name="Xing Y."/>
            <person name="Hsiang T."/>
            <person name="Zhang Z."/>
            <person name="Xu J.R."/>
            <person name="Peng Y.L."/>
        </authorList>
    </citation>
    <scope>NUCLEOTIDE SEQUENCE</scope>
    <source>
        <strain evidence="1">Y34</strain>
    </source>
</reference>
<name>A0AA97PJV7_PYRO3</name>
<evidence type="ECO:0008006" key="2">
    <source>
        <dbReference type="Google" id="ProtNLM"/>
    </source>
</evidence>
<dbReference type="AlphaFoldDB" id="A0AA97PJV7"/>